<evidence type="ECO:0000256" key="7">
    <source>
        <dbReference type="ARBA" id="ARBA00023054"/>
    </source>
</evidence>
<feature type="non-terminal residue" evidence="13">
    <location>
        <position position="1"/>
    </location>
</feature>
<keyword evidence="3" id="KW-0963">Cytoplasm</keyword>
<accession>A0A5J9SKL7</accession>
<reference evidence="13 14" key="1">
    <citation type="journal article" date="2019" name="Sci. Rep.">
        <title>A high-quality genome of Eragrostis curvula grass provides insights into Poaceae evolution and supports new strategies to enhance forage quality.</title>
        <authorList>
            <person name="Carballo J."/>
            <person name="Santos B.A.C.M."/>
            <person name="Zappacosta D."/>
            <person name="Garbus I."/>
            <person name="Selva J.P."/>
            <person name="Gallo C.A."/>
            <person name="Diaz A."/>
            <person name="Albertini E."/>
            <person name="Caccamo M."/>
            <person name="Echenique V."/>
        </authorList>
    </citation>
    <scope>NUCLEOTIDE SEQUENCE [LARGE SCALE GENOMIC DNA]</scope>
    <source>
        <strain evidence="14">cv. Victoria</strain>
        <tissue evidence="13">Leaf</tissue>
    </source>
</reference>
<keyword evidence="6" id="KW-0498">Mitosis</keyword>
<dbReference type="GO" id="GO:0005874">
    <property type="term" value="C:microtubule"/>
    <property type="evidence" value="ECO:0007669"/>
    <property type="project" value="UniProtKB-KW"/>
</dbReference>
<keyword evidence="4" id="KW-0132">Cell division</keyword>
<evidence type="ECO:0000256" key="8">
    <source>
        <dbReference type="ARBA" id="ARBA00023212"/>
    </source>
</evidence>
<dbReference type="Gramene" id="TVT99521">
    <property type="protein sequence ID" value="TVT99521"/>
    <property type="gene ID" value="EJB05_55108"/>
</dbReference>
<evidence type="ECO:0000256" key="11">
    <source>
        <dbReference type="SAM" id="MobiDB-lite"/>
    </source>
</evidence>
<keyword evidence="5" id="KW-0493">Microtubule</keyword>
<evidence type="ECO:0000256" key="6">
    <source>
        <dbReference type="ARBA" id="ARBA00022776"/>
    </source>
</evidence>
<dbReference type="PANTHER" id="PTHR19378">
    <property type="entry name" value="GOLGIN- RELATED"/>
    <property type="match status" value="1"/>
</dbReference>
<evidence type="ECO:0000256" key="2">
    <source>
        <dbReference type="ARBA" id="ARBA00009645"/>
    </source>
</evidence>
<keyword evidence="9" id="KW-0131">Cell cycle</keyword>
<feature type="region of interest" description="Disordered" evidence="11">
    <location>
        <begin position="655"/>
        <end position="691"/>
    </location>
</feature>
<evidence type="ECO:0000313" key="13">
    <source>
        <dbReference type="EMBL" id="TVT99521.1"/>
    </source>
</evidence>
<organism evidence="13 14">
    <name type="scientific">Eragrostis curvula</name>
    <name type="common">weeping love grass</name>
    <dbReference type="NCBI Taxonomy" id="38414"/>
    <lineage>
        <taxon>Eukaryota</taxon>
        <taxon>Viridiplantae</taxon>
        <taxon>Streptophyta</taxon>
        <taxon>Embryophyta</taxon>
        <taxon>Tracheophyta</taxon>
        <taxon>Spermatophyta</taxon>
        <taxon>Magnoliopsida</taxon>
        <taxon>Liliopsida</taxon>
        <taxon>Poales</taxon>
        <taxon>Poaceae</taxon>
        <taxon>PACMAD clade</taxon>
        <taxon>Chloridoideae</taxon>
        <taxon>Eragrostideae</taxon>
        <taxon>Eragrostidinae</taxon>
        <taxon>Eragrostis</taxon>
    </lineage>
</organism>
<evidence type="ECO:0000256" key="5">
    <source>
        <dbReference type="ARBA" id="ARBA00022701"/>
    </source>
</evidence>
<dbReference type="Pfam" id="PF14932">
    <property type="entry name" value="HAUS-augmin3"/>
    <property type="match status" value="1"/>
</dbReference>
<feature type="coiled-coil region" evidence="10">
    <location>
        <begin position="103"/>
        <end position="137"/>
    </location>
</feature>
<feature type="coiled-coil region" evidence="10">
    <location>
        <begin position="756"/>
        <end position="790"/>
    </location>
</feature>
<dbReference type="GO" id="GO:0051225">
    <property type="term" value="P:spindle assembly"/>
    <property type="evidence" value="ECO:0007669"/>
    <property type="project" value="InterPro"/>
</dbReference>
<dbReference type="GO" id="GO:0072686">
    <property type="term" value="C:mitotic spindle"/>
    <property type="evidence" value="ECO:0007669"/>
    <property type="project" value="TreeGrafter"/>
</dbReference>
<dbReference type="InterPro" id="IPR032733">
    <property type="entry name" value="HAUS3_N"/>
</dbReference>
<evidence type="ECO:0000256" key="1">
    <source>
        <dbReference type="ARBA" id="ARBA00004186"/>
    </source>
</evidence>
<feature type="compositionally biased region" description="Polar residues" evidence="11">
    <location>
        <begin position="655"/>
        <end position="664"/>
    </location>
</feature>
<keyword evidence="8" id="KW-0206">Cytoskeleton</keyword>
<evidence type="ECO:0000256" key="3">
    <source>
        <dbReference type="ARBA" id="ARBA00022490"/>
    </source>
</evidence>
<dbReference type="GO" id="GO:0031023">
    <property type="term" value="P:microtubule organizing center organization"/>
    <property type="evidence" value="ECO:0007669"/>
    <property type="project" value="TreeGrafter"/>
</dbReference>
<evidence type="ECO:0000313" key="14">
    <source>
        <dbReference type="Proteomes" id="UP000324897"/>
    </source>
</evidence>
<dbReference type="AlphaFoldDB" id="A0A5J9SKL7"/>
<dbReference type="PANTHER" id="PTHR19378:SF4">
    <property type="entry name" value="OS07G0185700 PROTEIN"/>
    <property type="match status" value="1"/>
</dbReference>
<dbReference type="EMBL" id="RWGY01000711">
    <property type="protein sequence ID" value="TVT99521.1"/>
    <property type="molecule type" value="Genomic_DNA"/>
</dbReference>
<name>A0A5J9SKL7_9POAL</name>
<dbReference type="PRINTS" id="PR02028">
    <property type="entry name" value="CMYCBINDINGP"/>
</dbReference>
<keyword evidence="14" id="KW-1185">Reference proteome</keyword>
<dbReference type="GO" id="GO:0005815">
    <property type="term" value="C:microtubule organizing center"/>
    <property type="evidence" value="ECO:0007669"/>
    <property type="project" value="TreeGrafter"/>
</dbReference>
<dbReference type="GO" id="GO:0051301">
    <property type="term" value="P:cell division"/>
    <property type="evidence" value="ECO:0007669"/>
    <property type="project" value="UniProtKB-KW"/>
</dbReference>
<gene>
    <name evidence="13" type="ORF">EJB05_55108</name>
</gene>
<sequence>MSAKQLCDALAAAGFDGADPLDPDSLEWAFLQGDDSRRMLAWVCARLRPANVLSATDLELYEQLELEGKLLEGEDLDFAFDSISAFSDKGDNKEQTVLSEESLEDIRDSKHALRSEVDNLEKQLASLEWKLDLLTAQATTITQGKKSRSSAQTRANGQLTGLDEKLAKRSLEMNAVLGKLAATTQELSYYHSEADIGVYLSYCDFQSYVSNNLACTKELNKWFSKKFEKGPLQLVVKEDESRGDSVNSYHFDVELNRINSVFAKSKRQYIEAQIEYAKEGAILSKLKTQLASQQSYVHQDTHSLWRKNSELAEEVKDLSLRVQKCLSETVTGLCTDLAQLEGANILQGDHNLKLMRQECYISHQKKIINYLVNQLSAHQFLKISCLLENQTKISSAYSLLKAIEFELQSYLSAVDGRLDRYHLIDQAASEMFEEGSVDDRDSFLHAVRDILSSHSSFQAMTSTYVSSYGMIEQISELQDELHYLQHELENVLPRERGRCIEEICRMIQTLEQILSVPLPDEEPKLTPWPLMQSLEELEIIGQQLSASVNEVTMARDEKAEMLQQPSRNAQQGRRVFVDFFCHPGRLENQVQELTSRIRALPHQQNSELFICFHQGWVHGSTDETGSRKQPVYRRTASRKDACPVCTYTSTTTTAQLSRQHSTSYADPADTSPAAPFTLPPPALERDPSSPQLLVDPLSLRMDREAKKEAFRKYLESSGVLDTLTKVLVALYEENDKPSSAVEFVQQKLGGPSISDYEKLKAEKLDLQLKYNELLDTHKETCRQLEELKNMKYEAPWN</sequence>
<dbReference type="InterPro" id="IPR026206">
    <property type="entry name" value="HAUS3"/>
</dbReference>
<comment type="subcellular location">
    <subcellularLocation>
        <location evidence="1">Cytoplasm</location>
        <location evidence="1">Cytoskeleton</location>
        <location evidence="1">Spindle</location>
    </subcellularLocation>
</comment>
<comment type="similarity">
    <text evidence="2">Belongs to the HAUS3 family.</text>
</comment>
<evidence type="ECO:0000256" key="10">
    <source>
        <dbReference type="SAM" id="Coils"/>
    </source>
</evidence>
<proteinExistence type="inferred from homology"/>
<protein>
    <recommendedName>
        <fullName evidence="12">HAUS augmin-like complex subunit 3 N-terminal domain-containing protein</fullName>
    </recommendedName>
</protein>
<dbReference type="OrthoDB" id="2159690at2759"/>
<evidence type="ECO:0000256" key="4">
    <source>
        <dbReference type="ARBA" id="ARBA00022618"/>
    </source>
</evidence>
<evidence type="ECO:0000256" key="9">
    <source>
        <dbReference type="ARBA" id="ARBA00023306"/>
    </source>
</evidence>
<evidence type="ECO:0000259" key="12">
    <source>
        <dbReference type="Pfam" id="PF14932"/>
    </source>
</evidence>
<keyword evidence="7 10" id="KW-0175">Coiled coil</keyword>
<dbReference type="GO" id="GO:0070652">
    <property type="term" value="C:HAUS complex"/>
    <property type="evidence" value="ECO:0007669"/>
    <property type="project" value="InterPro"/>
</dbReference>
<comment type="caution">
    <text evidence="13">The sequence shown here is derived from an EMBL/GenBank/DDBJ whole genome shotgun (WGS) entry which is preliminary data.</text>
</comment>
<feature type="domain" description="HAUS augmin-like complex subunit 3 N-terminal" evidence="12">
    <location>
        <begin position="28"/>
        <end position="275"/>
    </location>
</feature>
<dbReference type="Proteomes" id="UP000324897">
    <property type="component" value="Unassembled WGS sequence"/>
</dbReference>